<dbReference type="Gene3D" id="3.90.1420.10">
    <property type="entry name" value="Rubisco LSMT, substrate-binding domain"/>
    <property type="match status" value="1"/>
</dbReference>
<dbReference type="SUPFAM" id="SSF82199">
    <property type="entry name" value="SET domain"/>
    <property type="match status" value="1"/>
</dbReference>
<dbReference type="GO" id="GO:0016279">
    <property type="term" value="F:protein-lysine N-methyltransferase activity"/>
    <property type="evidence" value="ECO:0007669"/>
    <property type="project" value="TreeGrafter"/>
</dbReference>
<keyword evidence="1" id="KW-0489">Methyltransferase</keyword>
<keyword evidence="3" id="KW-0949">S-adenosyl-L-methionine</keyword>
<dbReference type="InterPro" id="IPR036464">
    <property type="entry name" value="Rubisco_LSMT_subst-bd_sf"/>
</dbReference>
<dbReference type="AlphaFoldDB" id="A0A8K1FLS4"/>
<proteinExistence type="predicted"/>
<organism evidence="6 7">
    <name type="scientific">Pythium oligandrum</name>
    <name type="common">Mycoparasitic fungus</name>
    <dbReference type="NCBI Taxonomy" id="41045"/>
    <lineage>
        <taxon>Eukaryota</taxon>
        <taxon>Sar</taxon>
        <taxon>Stramenopiles</taxon>
        <taxon>Oomycota</taxon>
        <taxon>Peronosporomycetes</taxon>
        <taxon>Pythiales</taxon>
        <taxon>Pythiaceae</taxon>
        <taxon>Pythium</taxon>
    </lineage>
</organism>
<evidence type="ECO:0000256" key="2">
    <source>
        <dbReference type="ARBA" id="ARBA00022679"/>
    </source>
</evidence>
<evidence type="ECO:0000313" key="6">
    <source>
        <dbReference type="EMBL" id="TMW65549.1"/>
    </source>
</evidence>
<dbReference type="InterPro" id="IPR050600">
    <property type="entry name" value="SETD3_SETD6_MTase"/>
</dbReference>
<dbReference type="OrthoDB" id="341421at2759"/>
<comment type="caution">
    <text evidence="6">The sequence shown here is derived from an EMBL/GenBank/DDBJ whole genome shotgun (WGS) entry which is preliminary data.</text>
</comment>
<protein>
    <recommendedName>
        <fullName evidence="5">Rubisco LSMT substrate-binding domain-containing protein</fullName>
    </recommendedName>
</protein>
<dbReference type="Pfam" id="PF09273">
    <property type="entry name" value="Rubis-subs-bind"/>
    <property type="match status" value="1"/>
</dbReference>
<accession>A0A8K1FLS4</accession>
<feature type="domain" description="Rubisco LSMT substrate-binding" evidence="5">
    <location>
        <begin position="377"/>
        <end position="508"/>
    </location>
</feature>
<dbReference type="Proteomes" id="UP000794436">
    <property type="component" value="Unassembled WGS sequence"/>
</dbReference>
<gene>
    <name evidence="6" type="ORF">Poli38472_008191</name>
</gene>
<dbReference type="InterPro" id="IPR015353">
    <property type="entry name" value="Rubisco_LSMT_subst-bd"/>
</dbReference>
<evidence type="ECO:0000256" key="3">
    <source>
        <dbReference type="ARBA" id="ARBA00022691"/>
    </source>
</evidence>
<dbReference type="EMBL" id="SPLM01000037">
    <property type="protein sequence ID" value="TMW65549.1"/>
    <property type="molecule type" value="Genomic_DNA"/>
</dbReference>
<evidence type="ECO:0000256" key="4">
    <source>
        <dbReference type="SAM" id="MobiDB-lite"/>
    </source>
</evidence>
<dbReference type="Gene3D" id="3.90.1410.10">
    <property type="entry name" value="set domain protein methyltransferase, domain 1"/>
    <property type="match status" value="1"/>
</dbReference>
<name>A0A8K1FLS4_PYTOL</name>
<sequence>MLLRRLVCCVLAAHVLPRNGRMMRHANDQLDAVVPPFQMMITRADASEVLATRFASEEAPLYPEYDENYDVELDLDLPSKRKLHRQRGSRHLDSDPIEIGITPTLDGETPPRRPGMTQDWSQKVKPATFNYGRGVGYVTTQAVESGDVLFSIPFTEIMTTETAHQGRIKVLLDANPTLPSSIALALHLLEEKFRGEASRFEHYIESLPSIAGLNGTIFYSDKDFEGFEASHLYRVTQGRRQAIKNFYEALLGPVTSTAVDPPLFTSDQFTLDNFRWAMGIVWSRAFPLSKSDEDAVIAPVLDTIGACVEADCPETRLEWDTRSQRLVVFATEDYAADDEVRLDFSYKSSALMMLNHGFSRPAPWSQVETFDMSIFLDPNDTLISIKSHLLQTQNLTMNGTYILRYNSNSLDAEMMKSLKTKLLSAAELDKHRELFEPTSDRPILSLRNEFVFTRAVLLSCRNLLKQYPTRLEDDRQQLTALENQFGGRVPTDRRIHMLRSLVIEKEILQHTEQLVLKQWQDLLTLDNPNVLGV</sequence>
<keyword evidence="7" id="KW-1185">Reference proteome</keyword>
<dbReference type="GO" id="GO:0032259">
    <property type="term" value="P:methylation"/>
    <property type="evidence" value="ECO:0007669"/>
    <property type="project" value="UniProtKB-KW"/>
</dbReference>
<dbReference type="CDD" id="cd10527">
    <property type="entry name" value="SET_LSMT"/>
    <property type="match status" value="1"/>
</dbReference>
<dbReference type="PANTHER" id="PTHR13271">
    <property type="entry name" value="UNCHARACTERIZED PUTATIVE METHYLTRANSFERASE"/>
    <property type="match status" value="1"/>
</dbReference>
<evidence type="ECO:0000259" key="5">
    <source>
        <dbReference type="Pfam" id="PF09273"/>
    </source>
</evidence>
<dbReference type="InterPro" id="IPR046341">
    <property type="entry name" value="SET_dom_sf"/>
</dbReference>
<dbReference type="PANTHER" id="PTHR13271:SF148">
    <property type="entry name" value="SET DOMAIN-CONTAINING PROTEIN"/>
    <property type="match status" value="1"/>
</dbReference>
<dbReference type="SUPFAM" id="SSF81822">
    <property type="entry name" value="RuBisCo LSMT C-terminal, substrate-binding domain"/>
    <property type="match status" value="1"/>
</dbReference>
<evidence type="ECO:0000313" key="7">
    <source>
        <dbReference type="Proteomes" id="UP000794436"/>
    </source>
</evidence>
<keyword evidence="2" id="KW-0808">Transferase</keyword>
<evidence type="ECO:0000256" key="1">
    <source>
        <dbReference type="ARBA" id="ARBA00022603"/>
    </source>
</evidence>
<feature type="region of interest" description="Disordered" evidence="4">
    <location>
        <begin position="85"/>
        <end position="119"/>
    </location>
</feature>
<reference evidence="6" key="1">
    <citation type="submission" date="2019-03" db="EMBL/GenBank/DDBJ databases">
        <title>Long read genome sequence of the mycoparasitic Pythium oligandrum ATCC 38472 isolated from sugarbeet rhizosphere.</title>
        <authorList>
            <person name="Gaulin E."/>
        </authorList>
    </citation>
    <scope>NUCLEOTIDE SEQUENCE</scope>
    <source>
        <strain evidence="6">ATCC 38472_TT</strain>
    </source>
</reference>